<evidence type="ECO:0000256" key="9">
    <source>
        <dbReference type="ARBA" id="ARBA00023136"/>
    </source>
</evidence>
<keyword evidence="3" id="KW-0337">GPI-anchor biosynthesis</keyword>
<feature type="transmembrane region" description="Helical" evidence="11">
    <location>
        <begin position="37"/>
        <end position="59"/>
    </location>
</feature>
<evidence type="ECO:0000256" key="11">
    <source>
        <dbReference type="SAM" id="Phobius"/>
    </source>
</evidence>
<dbReference type="GO" id="GO:0006506">
    <property type="term" value="P:GPI anchor biosynthetic process"/>
    <property type="evidence" value="ECO:0007669"/>
    <property type="project" value="UniProtKB-KW"/>
</dbReference>
<dbReference type="AlphaFoldDB" id="A0AAU1TWM0"/>
<feature type="region of interest" description="Disordered" evidence="10">
    <location>
        <begin position="1"/>
        <end position="22"/>
    </location>
</feature>
<evidence type="ECO:0000256" key="6">
    <source>
        <dbReference type="ARBA" id="ARBA00022692"/>
    </source>
</evidence>
<evidence type="ECO:0000256" key="1">
    <source>
        <dbReference type="ARBA" id="ARBA00004477"/>
    </source>
</evidence>
<name>A0AAU1TWM0_9ACTN</name>
<dbReference type="GO" id="GO:0016020">
    <property type="term" value="C:membrane"/>
    <property type="evidence" value="ECO:0007669"/>
    <property type="project" value="GOC"/>
</dbReference>
<keyword evidence="6 11" id="KW-0812">Transmembrane</keyword>
<keyword evidence="7" id="KW-0256">Endoplasmic reticulum</keyword>
<gene>
    <name evidence="12" type="ORF">OHU69_01920</name>
</gene>
<evidence type="ECO:0000256" key="4">
    <source>
        <dbReference type="ARBA" id="ARBA00022676"/>
    </source>
</evidence>
<organism evidence="12">
    <name type="scientific">Streptomyces sp. NBC_00119</name>
    <dbReference type="NCBI Taxonomy" id="2975659"/>
    <lineage>
        <taxon>Bacteria</taxon>
        <taxon>Bacillati</taxon>
        <taxon>Actinomycetota</taxon>
        <taxon>Actinomycetes</taxon>
        <taxon>Kitasatosporales</taxon>
        <taxon>Streptomycetaceae</taxon>
        <taxon>Streptomyces</taxon>
    </lineage>
</organism>
<reference evidence="12" key="1">
    <citation type="submission" date="2022-10" db="EMBL/GenBank/DDBJ databases">
        <title>The complete genomes of actinobacterial strains from the NBC collection.</title>
        <authorList>
            <person name="Joergensen T.S."/>
            <person name="Alvarez Arevalo M."/>
            <person name="Sterndorff E.B."/>
            <person name="Faurdal D."/>
            <person name="Vuksanovic O."/>
            <person name="Mourched A.-S."/>
            <person name="Charusanti P."/>
            <person name="Shaw S."/>
            <person name="Blin K."/>
            <person name="Weber T."/>
        </authorList>
    </citation>
    <scope>NUCLEOTIDE SEQUENCE</scope>
    <source>
        <strain evidence="12">NBC_00119</strain>
    </source>
</reference>
<feature type="transmembrane region" description="Helical" evidence="11">
    <location>
        <begin position="346"/>
        <end position="363"/>
    </location>
</feature>
<feature type="transmembrane region" description="Helical" evidence="11">
    <location>
        <begin position="394"/>
        <end position="415"/>
    </location>
</feature>
<protein>
    <submittedName>
        <fullName evidence="12">Glycosyltransferase family 39 protein</fullName>
    </submittedName>
</protein>
<comment type="pathway">
    <text evidence="2">Glycolipid biosynthesis; glycosylphosphatidylinositol-anchor biosynthesis.</text>
</comment>
<feature type="transmembrane region" description="Helical" evidence="11">
    <location>
        <begin position="137"/>
        <end position="160"/>
    </location>
</feature>
<dbReference type="GO" id="GO:0000009">
    <property type="term" value="F:alpha-1,6-mannosyltransferase activity"/>
    <property type="evidence" value="ECO:0007669"/>
    <property type="project" value="InterPro"/>
</dbReference>
<feature type="transmembrane region" description="Helical" evidence="11">
    <location>
        <begin position="211"/>
        <end position="243"/>
    </location>
</feature>
<keyword evidence="8 11" id="KW-1133">Transmembrane helix</keyword>
<evidence type="ECO:0000256" key="5">
    <source>
        <dbReference type="ARBA" id="ARBA00022679"/>
    </source>
</evidence>
<comment type="subcellular location">
    <subcellularLocation>
        <location evidence="1">Endoplasmic reticulum membrane</location>
        <topology evidence="1">Multi-pass membrane protein</topology>
    </subcellularLocation>
</comment>
<evidence type="ECO:0000256" key="8">
    <source>
        <dbReference type="ARBA" id="ARBA00022989"/>
    </source>
</evidence>
<feature type="transmembrane region" description="Helical" evidence="11">
    <location>
        <begin position="315"/>
        <end position="339"/>
    </location>
</feature>
<evidence type="ECO:0000256" key="3">
    <source>
        <dbReference type="ARBA" id="ARBA00022502"/>
    </source>
</evidence>
<evidence type="ECO:0000256" key="7">
    <source>
        <dbReference type="ARBA" id="ARBA00022824"/>
    </source>
</evidence>
<dbReference type="PANTHER" id="PTHR12468">
    <property type="entry name" value="GPI MANNOSYLTRANSFERASE 2"/>
    <property type="match status" value="1"/>
</dbReference>
<keyword evidence="5" id="KW-0808">Transferase</keyword>
<evidence type="ECO:0000256" key="2">
    <source>
        <dbReference type="ARBA" id="ARBA00004687"/>
    </source>
</evidence>
<evidence type="ECO:0000313" key="12">
    <source>
        <dbReference type="EMBL" id="WTS09971.1"/>
    </source>
</evidence>
<feature type="transmembrane region" description="Helical" evidence="11">
    <location>
        <begin position="369"/>
        <end position="387"/>
    </location>
</feature>
<keyword evidence="9 11" id="KW-0472">Membrane</keyword>
<feature type="transmembrane region" description="Helical" evidence="11">
    <location>
        <begin position="172"/>
        <end position="191"/>
    </location>
</feature>
<proteinExistence type="predicted"/>
<sequence>MNAMPTVVSAEPAQHDGTLPAAPVDLHKRSSRLVRRYGPAVGCYAVLKLAGFGVFMWLVDYSGYHLTKQVRLGGGAHPWDVLASFDGWWYQQIAEFGYNPQLVPIAGSPLYTFQANSAAFFPLYPGLMRMVSEFTGLGLYGAGMLVSVVASLFAAAGIFAVAERLGGARAGVIAAGLWAVIPGSGAEWAVYSDSTFTALAAWSCYAVMTRRWIAAGLLAMVAGLNRPTSATLIAAVCVAALVALLRRTDKTGRPLAAMVLAPLGLFGYLGWVSWRMGDWGGYFKLQRGAWLHFFDWGQHNATVMRGILLGSDDDIFAALVPDLLAALIVMALPILIVLLVRLRPPAVLMVHTLLTIATVLGSQQMFCNVARFLLPAFPLLIPLAIALSRLRRPALVMVLGTCALASGWFAGFAMFELGGAP</sequence>
<dbReference type="EMBL" id="CP108195">
    <property type="protein sequence ID" value="WTS09971.1"/>
    <property type="molecule type" value="Genomic_DNA"/>
</dbReference>
<dbReference type="PANTHER" id="PTHR12468:SF2">
    <property type="entry name" value="GPI MANNOSYLTRANSFERASE 2"/>
    <property type="match status" value="1"/>
</dbReference>
<keyword evidence="4" id="KW-0328">Glycosyltransferase</keyword>
<dbReference type="InterPro" id="IPR007315">
    <property type="entry name" value="PIG-V/Gpi18"/>
</dbReference>
<dbReference type="GO" id="GO:0004376">
    <property type="term" value="F:GPI mannosyltransferase activity"/>
    <property type="evidence" value="ECO:0007669"/>
    <property type="project" value="InterPro"/>
</dbReference>
<feature type="transmembrane region" description="Helical" evidence="11">
    <location>
        <begin position="255"/>
        <end position="274"/>
    </location>
</feature>
<evidence type="ECO:0000256" key="10">
    <source>
        <dbReference type="SAM" id="MobiDB-lite"/>
    </source>
</evidence>
<accession>A0AAU1TWM0</accession>